<accession>A0A3B0SV33</accession>
<gene>
    <name evidence="3" type="ORF">MNBD_ALPHA08-2390</name>
</gene>
<evidence type="ECO:0000256" key="1">
    <source>
        <dbReference type="SAM" id="Phobius"/>
    </source>
</evidence>
<organism evidence="3">
    <name type="scientific">hydrothermal vent metagenome</name>
    <dbReference type="NCBI Taxonomy" id="652676"/>
    <lineage>
        <taxon>unclassified sequences</taxon>
        <taxon>metagenomes</taxon>
        <taxon>ecological metagenomes</taxon>
    </lineage>
</organism>
<feature type="transmembrane region" description="Helical" evidence="1">
    <location>
        <begin position="71"/>
        <end position="88"/>
    </location>
</feature>
<feature type="transmembrane region" description="Helical" evidence="1">
    <location>
        <begin position="93"/>
        <end position="110"/>
    </location>
</feature>
<name>A0A3B0SV33_9ZZZZ</name>
<evidence type="ECO:0000313" key="3">
    <source>
        <dbReference type="EMBL" id="VAW00364.1"/>
    </source>
</evidence>
<dbReference type="AlphaFoldDB" id="A0A3B0SV33"/>
<keyword evidence="1" id="KW-0472">Membrane</keyword>
<proteinExistence type="predicted"/>
<keyword evidence="1" id="KW-1133">Transmembrane helix</keyword>
<dbReference type="InterPro" id="IPR009936">
    <property type="entry name" value="DUF1468"/>
</dbReference>
<feature type="transmembrane region" description="Helical" evidence="1">
    <location>
        <begin position="122"/>
        <end position="143"/>
    </location>
</feature>
<feature type="transmembrane region" description="Helical" evidence="1">
    <location>
        <begin position="6"/>
        <end position="27"/>
    </location>
</feature>
<keyword evidence="1" id="KW-0812">Transmembrane</keyword>
<protein>
    <recommendedName>
        <fullName evidence="2">DUF1468 domain-containing protein</fullName>
    </recommendedName>
</protein>
<evidence type="ECO:0000259" key="2">
    <source>
        <dbReference type="Pfam" id="PF07331"/>
    </source>
</evidence>
<feature type="transmembrane region" description="Helical" evidence="1">
    <location>
        <begin position="34"/>
        <end position="51"/>
    </location>
</feature>
<reference evidence="3" key="1">
    <citation type="submission" date="2018-06" db="EMBL/GenBank/DDBJ databases">
        <authorList>
            <person name="Zhirakovskaya E."/>
        </authorList>
    </citation>
    <scope>NUCLEOTIDE SEQUENCE</scope>
</reference>
<dbReference type="EMBL" id="UOEC01000174">
    <property type="protein sequence ID" value="VAW00364.1"/>
    <property type="molecule type" value="Genomic_DNA"/>
</dbReference>
<dbReference type="Pfam" id="PF07331">
    <property type="entry name" value="TctB"/>
    <property type="match status" value="1"/>
</dbReference>
<feature type="domain" description="DUF1468" evidence="2">
    <location>
        <begin position="15"/>
        <end position="148"/>
    </location>
</feature>
<sequence>MTATRLQHIIPASIIFGLAVIVTWLSFTQQPAESFLFPRAISVFFIGLATWNLARAATGQARVGSGLNATMFRNLIPGVLVMLVFVFFAAKELGFYVASALSFFAIYSLYDPALYSSPKNWIKWGLVTAAFMAVIYGLFALVLQVQTPRGLFI</sequence>